<dbReference type="Proteomes" id="UP000184510">
    <property type="component" value="Unassembled WGS sequence"/>
</dbReference>
<feature type="domain" description="Thioredoxin" evidence="3">
    <location>
        <begin position="4"/>
        <end position="148"/>
    </location>
</feature>
<dbReference type="Gene3D" id="3.40.30.10">
    <property type="entry name" value="Glutaredoxin"/>
    <property type="match status" value="1"/>
</dbReference>
<dbReference type="OrthoDB" id="9811036at2"/>
<feature type="signal peptide" evidence="2">
    <location>
        <begin position="1"/>
        <end position="22"/>
    </location>
</feature>
<sequence>MKFKQLLTTALAATLTIGGALAGGEGWSDDFAASKKQAAEQKKDLLIDFTGSDWCGWCIRLSNEVFKHDAFNEGVKDSFVLVELDYPRDKSKLSEETQEQNAKLQQQYGITGFPTILLCDAEGKPYAKTGYKPGGPEKYVTHLDELRAKRTARDEAFAKAAEATGPEQAKLYLAALQSLGLSDKVIGSTYEDIIEKIKAADPEDSTGFIKKQEEAARQEELNAKLRGMKKDEVITFLDKSLKEDWPVEGKQHIMGVKASYLLQDKKVDECLKLLDEAVSLSPDSETATKLKRFHGMVEKNKEKILSQ</sequence>
<dbReference type="STRING" id="1123071.SAMN02745181_3805"/>
<keyword evidence="1 2" id="KW-0732">Signal</keyword>
<dbReference type="PANTHER" id="PTHR15337">
    <property type="entry name" value="ANTERIOR GRADIENT PROTEIN-RELATED"/>
    <property type="match status" value="1"/>
</dbReference>
<dbReference type="SUPFAM" id="SSF52833">
    <property type="entry name" value="Thioredoxin-like"/>
    <property type="match status" value="1"/>
</dbReference>
<dbReference type="AlphaFoldDB" id="A0A1M6SEQ1"/>
<dbReference type="PANTHER" id="PTHR15337:SF11">
    <property type="entry name" value="THIOREDOXIN DOMAIN-CONTAINING PROTEIN"/>
    <property type="match status" value="1"/>
</dbReference>
<gene>
    <name evidence="4" type="ORF">SAMN02745181_3805</name>
</gene>
<dbReference type="Pfam" id="PF13098">
    <property type="entry name" value="Thioredoxin_2"/>
    <property type="match status" value="1"/>
</dbReference>
<evidence type="ECO:0000256" key="1">
    <source>
        <dbReference type="ARBA" id="ARBA00022729"/>
    </source>
</evidence>
<dbReference type="InterPro" id="IPR013766">
    <property type="entry name" value="Thioredoxin_domain"/>
</dbReference>
<reference evidence="4 5" key="1">
    <citation type="submission" date="2016-11" db="EMBL/GenBank/DDBJ databases">
        <authorList>
            <person name="Jaros S."/>
            <person name="Januszkiewicz K."/>
            <person name="Wedrychowicz H."/>
        </authorList>
    </citation>
    <scope>NUCLEOTIDE SEQUENCE [LARGE SCALE GENOMIC DNA]</scope>
    <source>
        <strain evidence="4 5">DSM 18772</strain>
    </source>
</reference>
<evidence type="ECO:0000313" key="4">
    <source>
        <dbReference type="EMBL" id="SHK43129.1"/>
    </source>
</evidence>
<dbReference type="EMBL" id="FQYR01000009">
    <property type="protein sequence ID" value="SHK43129.1"/>
    <property type="molecule type" value="Genomic_DNA"/>
</dbReference>
<evidence type="ECO:0000313" key="5">
    <source>
        <dbReference type="Proteomes" id="UP000184510"/>
    </source>
</evidence>
<protein>
    <submittedName>
        <fullName evidence="4">Thioredoxin-related protein</fullName>
    </submittedName>
</protein>
<name>A0A1M6SEQ1_9BACT</name>
<dbReference type="InParanoid" id="A0A1M6SEQ1"/>
<keyword evidence="5" id="KW-1185">Reference proteome</keyword>
<dbReference type="PROSITE" id="PS51352">
    <property type="entry name" value="THIOREDOXIN_2"/>
    <property type="match status" value="1"/>
</dbReference>
<dbReference type="RefSeq" id="WP_143185340.1">
    <property type="nucleotide sequence ID" value="NZ_FQYR01000009.1"/>
</dbReference>
<feature type="chain" id="PRO_5009920863" evidence="2">
    <location>
        <begin position="23"/>
        <end position="307"/>
    </location>
</feature>
<dbReference type="InterPro" id="IPR036249">
    <property type="entry name" value="Thioredoxin-like_sf"/>
</dbReference>
<dbReference type="InterPro" id="IPR051099">
    <property type="entry name" value="AGR/TXD"/>
</dbReference>
<accession>A0A1M6SEQ1</accession>
<dbReference type="InterPro" id="IPR012336">
    <property type="entry name" value="Thioredoxin-like_fold"/>
</dbReference>
<evidence type="ECO:0000259" key="3">
    <source>
        <dbReference type="PROSITE" id="PS51352"/>
    </source>
</evidence>
<evidence type="ECO:0000256" key="2">
    <source>
        <dbReference type="SAM" id="SignalP"/>
    </source>
</evidence>
<proteinExistence type="predicted"/>
<organism evidence="4 5">
    <name type="scientific">Rubritalea squalenifaciens DSM 18772</name>
    <dbReference type="NCBI Taxonomy" id="1123071"/>
    <lineage>
        <taxon>Bacteria</taxon>
        <taxon>Pseudomonadati</taxon>
        <taxon>Verrucomicrobiota</taxon>
        <taxon>Verrucomicrobiia</taxon>
        <taxon>Verrucomicrobiales</taxon>
        <taxon>Rubritaleaceae</taxon>
        <taxon>Rubritalea</taxon>
    </lineage>
</organism>